<proteinExistence type="predicted"/>
<sequence>MKSLPYVPPYHGDIHYINSFVFKGQRVDNGEYIIGRIGLPHIVKRDISLPNKEVETEMWVYENKNKRKPWKRYYVKTETIVML</sequence>
<dbReference type="RefSeq" id="WP_183683542.1">
    <property type="nucleotide sequence ID" value="NZ_JACHHH010000004.1"/>
</dbReference>
<protein>
    <submittedName>
        <fullName evidence="1">Uncharacterized protein</fullName>
    </submittedName>
</protein>
<dbReference type="EMBL" id="JACHHH010000004">
    <property type="protein sequence ID" value="MBB6041032.1"/>
    <property type="molecule type" value="Genomic_DNA"/>
</dbReference>
<evidence type="ECO:0000313" key="1">
    <source>
        <dbReference type="EMBL" id="MBB6041032.1"/>
    </source>
</evidence>
<gene>
    <name evidence="1" type="ORF">HNQ46_001004</name>
</gene>
<dbReference type="AlphaFoldDB" id="A0A7W9SF83"/>
<accession>A0A7W9SF83</accession>
<comment type="caution">
    <text evidence="1">The sequence shown here is derived from an EMBL/GenBank/DDBJ whole genome shotgun (WGS) entry which is preliminary data.</text>
</comment>
<organism evidence="1 2">
    <name type="scientific">Oribacterium sinus</name>
    <dbReference type="NCBI Taxonomy" id="237576"/>
    <lineage>
        <taxon>Bacteria</taxon>
        <taxon>Bacillati</taxon>
        <taxon>Bacillota</taxon>
        <taxon>Clostridia</taxon>
        <taxon>Lachnospirales</taxon>
        <taxon>Lachnospiraceae</taxon>
        <taxon>Oribacterium</taxon>
    </lineage>
</organism>
<dbReference type="Proteomes" id="UP000522163">
    <property type="component" value="Unassembled WGS sequence"/>
</dbReference>
<name>A0A7W9SF83_9FIRM</name>
<reference evidence="1 2" key="1">
    <citation type="submission" date="2020-08" db="EMBL/GenBank/DDBJ databases">
        <title>Genomic Encyclopedia of Type Strains, Phase IV (KMG-IV): sequencing the most valuable type-strain genomes for metagenomic binning, comparative biology and taxonomic classification.</title>
        <authorList>
            <person name="Goeker M."/>
        </authorList>
    </citation>
    <scope>NUCLEOTIDE SEQUENCE [LARGE SCALE GENOMIC DNA]</scope>
    <source>
        <strain evidence="1 2">DSM 17245</strain>
    </source>
</reference>
<evidence type="ECO:0000313" key="2">
    <source>
        <dbReference type="Proteomes" id="UP000522163"/>
    </source>
</evidence>
<dbReference type="GeneID" id="85014559"/>